<dbReference type="RefSeq" id="WP_068709222.1">
    <property type="nucleotide sequence ID" value="NZ_LRIE01000079.1"/>
</dbReference>
<dbReference type="InterPro" id="IPR010982">
    <property type="entry name" value="Lambda_DNA-bd_dom_sf"/>
</dbReference>
<dbReference type="InterPro" id="IPR001387">
    <property type="entry name" value="Cro/C1-type_HTH"/>
</dbReference>
<evidence type="ECO:0000313" key="2">
    <source>
        <dbReference type="EMBL" id="KZM34515.1"/>
    </source>
</evidence>
<dbReference type="PATRIC" id="fig|43678.3.peg.2943"/>
<evidence type="ECO:0000259" key="1">
    <source>
        <dbReference type="PROSITE" id="PS50943"/>
    </source>
</evidence>
<dbReference type="GO" id="GO:0003677">
    <property type="term" value="F:DNA binding"/>
    <property type="evidence" value="ECO:0007669"/>
    <property type="project" value="InterPro"/>
</dbReference>
<dbReference type="SUPFAM" id="SSF47413">
    <property type="entry name" value="lambda repressor-like DNA-binding domains"/>
    <property type="match status" value="1"/>
</dbReference>
<protein>
    <recommendedName>
        <fullName evidence="1">HTH cro/C1-type domain-containing protein</fullName>
    </recommendedName>
</protein>
<dbReference type="PROSITE" id="PS50943">
    <property type="entry name" value="HTH_CROC1"/>
    <property type="match status" value="1"/>
</dbReference>
<comment type="caution">
    <text evidence="2">The sequence shown here is derived from an EMBL/GenBank/DDBJ whole genome shotgun (WGS) entry which is preliminary data.</text>
</comment>
<organism evidence="2 3">
    <name type="scientific">Oerskovia enterophila</name>
    <dbReference type="NCBI Taxonomy" id="43678"/>
    <lineage>
        <taxon>Bacteria</taxon>
        <taxon>Bacillati</taxon>
        <taxon>Actinomycetota</taxon>
        <taxon>Actinomycetes</taxon>
        <taxon>Micrococcales</taxon>
        <taxon>Cellulomonadaceae</taxon>
        <taxon>Oerskovia</taxon>
    </lineage>
</organism>
<gene>
    <name evidence="2" type="ORF">OJAG_28140</name>
</gene>
<evidence type="ECO:0000313" key="3">
    <source>
        <dbReference type="Proteomes" id="UP000076447"/>
    </source>
</evidence>
<dbReference type="AlphaFoldDB" id="A0A163QTN9"/>
<dbReference type="STRING" id="43678.OJAG_28140"/>
<reference evidence="2 3" key="1">
    <citation type="submission" date="2016-01" db="EMBL/GenBank/DDBJ databases">
        <title>Genome sequence of Oerskovia enterophila VJag, an agar and cellulose degrading bacterium.</title>
        <authorList>
            <person name="Poehlein A."/>
            <person name="Jag V."/>
            <person name="Bengelsdorf F."/>
            <person name="Duerre P."/>
            <person name="Daniel R."/>
        </authorList>
    </citation>
    <scope>NUCLEOTIDE SEQUENCE [LARGE SCALE GENOMIC DNA]</scope>
    <source>
        <strain evidence="2 3">VJag</strain>
    </source>
</reference>
<name>A0A163QTN9_9CELL</name>
<sequence length="92" mass="9978">MILKDLKQLKKLMVIQGDISGRELARIAGYRSHTYVQRLLRGEVKTLEAEPALRISKHFGVGVDDLFLVGASSNAGRSHQGSGTAAMRKSAA</sequence>
<feature type="domain" description="HTH cro/C1-type" evidence="1">
    <location>
        <begin position="22"/>
        <end position="66"/>
    </location>
</feature>
<dbReference type="Proteomes" id="UP000076447">
    <property type="component" value="Unassembled WGS sequence"/>
</dbReference>
<dbReference type="EMBL" id="LRIE01000079">
    <property type="protein sequence ID" value="KZM34515.1"/>
    <property type="molecule type" value="Genomic_DNA"/>
</dbReference>
<accession>A0A163QTN9</accession>
<proteinExistence type="predicted"/>